<dbReference type="PANTHER" id="PTHR43820">
    <property type="entry name" value="HIGH-AFFINITY BRANCHED-CHAIN AMINO ACID TRANSPORT ATP-BINDING PROTEIN LIVF"/>
    <property type="match status" value="1"/>
</dbReference>
<reference evidence="7 8" key="1">
    <citation type="journal article" date="2019" name="Int. J. Syst. Evol. Microbiol.">
        <title>The Global Catalogue of Microorganisms (GCM) 10K type strain sequencing project: providing services to taxonomists for standard genome sequencing and annotation.</title>
        <authorList>
            <consortium name="The Broad Institute Genomics Platform"/>
            <consortium name="The Broad Institute Genome Sequencing Center for Infectious Disease"/>
            <person name="Wu L."/>
            <person name="Ma J."/>
        </authorList>
    </citation>
    <scope>NUCLEOTIDE SEQUENCE [LARGE SCALE GENOMIC DNA]</scope>
    <source>
        <strain evidence="7 8">PSR21</strain>
    </source>
</reference>
<sequence>MLEVRGVHTYYGQSHVLHGVSLDVERGEIVALLGRNGAGKTTTLRSVIGLTPPRDGTIRFEGERIDGLEPYRIARRGIGYVPEDRRVFPELSVEDNLNVVLDRDSDWSVERAFELFPALEEHAHRLGGQLSGGQQQMLTIARALVTDPDLLLLDEPSEGLAPTIVEDLETLLENVIETGITVLLAEQNTNFAFSLADRAFLLSRGRVEWDGTIEELQSRDDLIGRYLSVANVGTE</sequence>
<evidence type="ECO:0000259" key="6">
    <source>
        <dbReference type="PROSITE" id="PS50893"/>
    </source>
</evidence>
<dbReference type="PROSITE" id="PS00211">
    <property type="entry name" value="ABC_TRANSPORTER_1"/>
    <property type="match status" value="1"/>
</dbReference>
<dbReference type="GO" id="GO:0005524">
    <property type="term" value="F:ATP binding"/>
    <property type="evidence" value="ECO:0007669"/>
    <property type="project" value="UniProtKB-KW"/>
</dbReference>
<dbReference type="Gene3D" id="3.40.50.300">
    <property type="entry name" value="P-loop containing nucleotide triphosphate hydrolases"/>
    <property type="match status" value="1"/>
</dbReference>
<dbReference type="RefSeq" id="WP_276306480.1">
    <property type="nucleotide sequence ID" value="NZ_CP119993.1"/>
</dbReference>
<gene>
    <name evidence="7" type="ORF">ACFQPE_18055</name>
</gene>
<evidence type="ECO:0000256" key="4">
    <source>
        <dbReference type="ARBA" id="ARBA00022840"/>
    </source>
</evidence>
<dbReference type="GeneID" id="79317129"/>
<evidence type="ECO:0000256" key="1">
    <source>
        <dbReference type="ARBA" id="ARBA00005417"/>
    </source>
</evidence>
<keyword evidence="2" id="KW-0813">Transport</keyword>
<comment type="caution">
    <text evidence="7">The sequence shown here is derived from an EMBL/GenBank/DDBJ whole genome shotgun (WGS) entry which is preliminary data.</text>
</comment>
<dbReference type="InterPro" id="IPR003439">
    <property type="entry name" value="ABC_transporter-like_ATP-bd"/>
</dbReference>
<keyword evidence="3" id="KW-0547">Nucleotide-binding</keyword>
<dbReference type="InterPro" id="IPR027417">
    <property type="entry name" value="P-loop_NTPase"/>
</dbReference>
<proteinExistence type="inferred from homology"/>
<dbReference type="CDD" id="cd03224">
    <property type="entry name" value="ABC_TM1139_LivF_branched"/>
    <property type="match status" value="1"/>
</dbReference>
<dbReference type="Proteomes" id="UP001596547">
    <property type="component" value="Unassembled WGS sequence"/>
</dbReference>
<dbReference type="SMART" id="SM00382">
    <property type="entry name" value="AAA"/>
    <property type="match status" value="1"/>
</dbReference>
<dbReference type="SUPFAM" id="SSF52540">
    <property type="entry name" value="P-loop containing nucleoside triphosphate hydrolases"/>
    <property type="match status" value="1"/>
</dbReference>
<feature type="domain" description="ABC transporter" evidence="6">
    <location>
        <begin position="2"/>
        <end position="229"/>
    </location>
</feature>
<dbReference type="PANTHER" id="PTHR43820:SF2">
    <property type="entry name" value="ABC TRANSPORTER ATP-BINDING PROTEIN"/>
    <property type="match status" value="1"/>
</dbReference>
<organism evidence="7 8">
    <name type="scientific">Halomarina halobia</name>
    <dbReference type="NCBI Taxonomy" id="3033386"/>
    <lineage>
        <taxon>Archaea</taxon>
        <taxon>Methanobacteriati</taxon>
        <taxon>Methanobacteriota</taxon>
        <taxon>Stenosarchaea group</taxon>
        <taxon>Halobacteria</taxon>
        <taxon>Halobacteriales</taxon>
        <taxon>Natronomonadaceae</taxon>
        <taxon>Halomarina</taxon>
    </lineage>
</organism>
<name>A0ABD6AEK3_9EURY</name>
<dbReference type="Pfam" id="PF00005">
    <property type="entry name" value="ABC_tran"/>
    <property type="match status" value="1"/>
</dbReference>
<dbReference type="AlphaFoldDB" id="A0ABD6AEK3"/>
<dbReference type="InterPro" id="IPR003593">
    <property type="entry name" value="AAA+_ATPase"/>
</dbReference>
<evidence type="ECO:0000256" key="5">
    <source>
        <dbReference type="ARBA" id="ARBA00022970"/>
    </source>
</evidence>
<evidence type="ECO:0000313" key="7">
    <source>
        <dbReference type="EMBL" id="MFC7318682.1"/>
    </source>
</evidence>
<evidence type="ECO:0000256" key="3">
    <source>
        <dbReference type="ARBA" id="ARBA00022741"/>
    </source>
</evidence>
<keyword evidence="5" id="KW-0029">Amino-acid transport</keyword>
<dbReference type="EMBL" id="JBHTBF010000003">
    <property type="protein sequence ID" value="MFC7318682.1"/>
    <property type="molecule type" value="Genomic_DNA"/>
</dbReference>
<evidence type="ECO:0000313" key="8">
    <source>
        <dbReference type="Proteomes" id="UP001596547"/>
    </source>
</evidence>
<protein>
    <submittedName>
        <fullName evidence="7">ABC transporter ATP-binding protein</fullName>
    </submittedName>
</protein>
<keyword evidence="8" id="KW-1185">Reference proteome</keyword>
<dbReference type="GO" id="GO:0006865">
    <property type="term" value="P:amino acid transport"/>
    <property type="evidence" value="ECO:0007669"/>
    <property type="project" value="UniProtKB-KW"/>
</dbReference>
<dbReference type="InterPro" id="IPR052156">
    <property type="entry name" value="BCAA_Transport_ATP-bd_LivF"/>
</dbReference>
<dbReference type="PROSITE" id="PS50893">
    <property type="entry name" value="ABC_TRANSPORTER_2"/>
    <property type="match status" value="1"/>
</dbReference>
<accession>A0ABD6AEK3</accession>
<evidence type="ECO:0000256" key="2">
    <source>
        <dbReference type="ARBA" id="ARBA00022448"/>
    </source>
</evidence>
<comment type="similarity">
    <text evidence="1">Belongs to the ABC transporter superfamily.</text>
</comment>
<dbReference type="InterPro" id="IPR017871">
    <property type="entry name" value="ABC_transporter-like_CS"/>
</dbReference>
<keyword evidence="4 7" id="KW-0067">ATP-binding</keyword>